<proteinExistence type="predicted"/>
<dbReference type="EMBL" id="CP019630">
    <property type="protein sequence ID" value="AQQ05228.1"/>
    <property type="molecule type" value="Genomic_DNA"/>
</dbReference>
<organism evidence="1 2">
    <name type="scientific">Roseibium algicola</name>
    <dbReference type="NCBI Taxonomy" id="2857014"/>
    <lineage>
        <taxon>Bacteria</taxon>
        <taxon>Pseudomonadati</taxon>
        <taxon>Pseudomonadota</taxon>
        <taxon>Alphaproteobacteria</taxon>
        <taxon>Hyphomicrobiales</taxon>
        <taxon>Stappiaceae</taxon>
        <taxon>Roseibium</taxon>
    </lineage>
</organism>
<accession>A0ABN4X013</accession>
<dbReference type="Proteomes" id="UP000188174">
    <property type="component" value="Chromosome"/>
</dbReference>
<protein>
    <submittedName>
        <fullName evidence="1">Uncharacterized protein</fullName>
    </submittedName>
</protein>
<evidence type="ECO:0000313" key="1">
    <source>
        <dbReference type="EMBL" id="AQQ05228.1"/>
    </source>
</evidence>
<keyword evidence="2" id="KW-1185">Reference proteome</keyword>
<dbReference type="RefSeq" id="WP_023003214.1">
    <property type="nucleotide sequence ID" value="NZ_CP019630.1"/>
</dbReference>
<evidence type="ECO:0000313" key="2">
    <source>
        <dbReference type="Proteomes" id="UP000188174"/>
    </source>
</evidence>
<name>A0ABN4X013_9HYPH</name>
<reference evidence="1 2" key="1">
    <citation type="submission" date="2017-02" db="EMBL/GenBank/DDBJ databases">
        <authorList>
            <person name="Jeong S."/>
        </authorList>
    </citation>
    <scope>NUCLEOTIDE SEQUENCE [LARGE SCALE GENOMIC DNA]</scope>
    <source>
        <strain evidence="1 2">RMAR6-6</strain>
    </source>
</reference>
<sequence>MISVSKRFAGFRTPASVLEDRHLSNEQKRTALLAWRASLRKAPRAISRDGRSPAELIEEIDEALKALRREKTSLGKGS</sequence>
<gene>
    <name evidence="1" type="ORF">B0E33_17990</name>
</gene>